<evidence type="ECO:0000313" key="1">
    <source>
        <dbReference type="EMBL" id="GBM74963.1"/>
    </source>
</evidence>
<reference evidence="1 2" key="1">
    <citation type="journal article" date="2019" name="Sci. Rep.">
        <title>Orb-weaving spider Araneus ventricosus genome elucidates the spidroin gene catalogue.</title>
        <authorList>
            <person name="Kono N."/>
            <person name="Nakamura H."/>
            <person name="Ohtoshi R."/>
            <person name="Moran D.A.P."/>
            <person name="Shinohara A."/>
            <person name="Yoshida Y."/>
            <person name="Fujiwara M."/>
            <person name="Mori M."/>
            <person name="Tomita M."/>
            <person name="Arakawa K."/>
        </authorList>
    </citation>
    <scope>NUCLEOTIDE SEQUENCE [LARGE SCALE GENOMIC DNA]</scope>
</reference>
<dbReference type="EMBL" id="BGPR01002528">
    <property type="protein sequence ID" value="GBM74963.1"/>
    <property type="molecule type" value="Genomic_DNA"/>
</dbReference>
<evidence type="ECO:0000313" key="2">
    <source>
        <dbReference type="Proteomes" id="UP000499080"/>
    </source>
</evidence>
<comment type="caution">
    <text evidence="1">The sequence shown here is derived from an EMBL/GenBank/DDBJ whole genome shotgun (WGS) entry which is preliminary data.</text>
</comment>
<dbReference type="AlphaFoldDB" id="A0A4Y2IBA7"/>
<keyword evidence="2" id="KW-1185">Reference proteome</keyword>
<dbReference type="Proteomes" id="UP000499080">
    <property type="component" value="Unassembled WGS sequence"/>
</dbReference>
<gene>
    <name evidence="1" type="ORF">AVEN_18689_1</name>
</gene>
<proteinExistence type="predicted"/>
<organism evidence="1 2">
    <name type="scientific">Araneus ventricosus</name>
    <name type="common">Orbweaver spider</name>
    <name type="synonym">Epeira ventricosa</name>
    <dbReference type="NCBI Taxonomy" id="182803"/>
    <lineage>
        <taxon>Eukaryota</taxon>
        <taxon>Metazoa</taxon>
        <taxon>Ecdysozoa</taxon>
        <taxon>Arthropoda</taxon>
        <taxon>Chelicerata</taxon>
        <taxon>Arachnida</taxon>
        <taxon>Araneae</taxon>
        <taxon>Araneomorphae</taxon>
        <taxon>Entelegynae</taxon>
        <taxon>Araneoidea</taxon>
        <taxon>Araneidae</taxon>
        <taxon>Araneus</taxon>
    </lineage>
</organism>
<accession>A0A4Y2IBA7</accession>
<name>A0A4Y2IBA7_ARAVE</name>
<protein>
    <submittedName>
        <fullName evidence="1">Uncharacterized protein</fullName>
    </submittedName>
</protein>
<sequence>MHDETDPKQSCGQDLIQSGDKAYAKFHGSSSSYYHELSCSHEWVEKRTRTGKCMDNHPMIMRNLLVEASADSSRFCRRILPSVITRRKCKLFICCGGLYQMLLSAEKK</sequence>